<proteinExistence type="predicted"/>
<sequence length="232" mass="26716">MNHWNDLLVLILIVSAIYMLIYFGYLGFTRYVKNKRINKKYIALIYKIRLFYKPIAWIVVIGGFVALDPLTHGFIILLVAGFVFKQLGNYVSGLFIRSSPLLAVDTVVKAGKMRGRINRIGSLGLVLITDQGERWVWYNSFDHTGFTLISNHTNVQQRALYLKSELSKEKLQNLIFDHPILVLGKPIILKALQNENTYLLHYTLVKGAQHEDFINFLQDHEVLINSTEKFDS</sequence>
<feature type="transmembrane region" description="Helical" evidence="1">
    <location>
        <begin position="50"/>
        <end position="67"/>
    </location>
</feature>
<dbReference type="OrthoDB" id="1116684at2"/>
<dbReference type="EMBL" id="VORV01000013">
    <property type="protein sequence ID" value="TXD76291.1"/>
    <property type="molecule type" value="Genomic_DNA"/>
</dbReference>
<evidence type="ECO:0000313" key="5">
    <source>
        <dbReference type="Proteomes" id="UP000321927"/>
    </source>
</evidence>
<dbReference type="Proteomes" id="UP000321927">
    <property type="component" value="Unassembled WGS sequence"/>
</dbReference>
<name>A0A2W7SPZ2_9BACT</name>
<evidence type="ECO:0000313" key="4">
    <source>
        <dbReference type="Proteomes" id="UP000249115"/>
    </source>
</evidence>
<comment type="caution">
    <text evidence="2">The sequence shown here is derived from an EMBL/GenBank/DDBJ whole genome shotgun (WGS) entry which is preliminary data.</text>
</comment>
<evidence type="ECO:0000256" key="1">
    <source>
        <dbReference type="SAM" id="Phobius"/>
    </source>
</evidence>
<protein>
    <submittedName>
        <fullName evidence="2">Uncharacterized protein</fullName>
    </submittedName>
</protein>
<evidence type="ECO:0000313" key="3">
    <source>
        <dbReference type="EMBL" id="TXD76291.1"/>
    </source>
</evidence>
<keyword evidence="1" id="KW-0812">Transmembrane</keyword>
<keyword evidence="1" id="KW-0472">Membrane</keyword>
<dbReference type="RefSeq" id="WP_111357171.1">
    <property type="nucleotide sequence ID" value="NZ_MSSV01000018.1"/>
</dbReference>
<feature type="transmembrane region" description="Helical" evidence="1">
    <location>
        <begin position="6"/>
        <end position="29"/>
    </location>
</feature>
<dbReference type="Proteomes" id="UP000249115">
    <property type="component" value="Unassembled WGS sequence"/>
</dbReference>
<dbReference type="AlphaFoldDB" id="A0A2W7SPZ2"/>
<keyword evidence="1" id="KW-1133">Transmembrane helix</keyword>
<dbReference type="EMBL" id="QKZU01000014">
    <property type="protein sequence ID" value="PZX52762.1"/>
    <property type="molecule type" value="Genomic_DNA"/>
</dbReference>
<reference evidence="3 5" key="2">
    <citation type="submission" date="2019-08" db="EMBL/GenBank/DDBJ databases">
        <title>Genome of Algoriphagus ratkowskyi IC026.</title>
        <authorList>
            <person name="Bowman J.P."/>
        </authorList>
    </citation>
    <scope>NUCLEOTIDE SEQUENCE [LARGE SCALE GENOMIC DNA]</scope>
    <source>
        <strain evidence="3 5">IC026</strain>
    </source>
</reference>
<keyword evidence="5" id="KW-1185">Reference proteome</keyword>
<evidence type="ECO:0000313" key="2">
    <source>
        <dbReference type="EMBL" id="PZX52762.1"/>
    </source>
</evidence>
<reference evidence="2 4" key="1">
    <citation type="submission" date="2018-06" db="EMBL/GenBank/DDBJ databases">
        <title>Genomic Encyclopedia of Archaeal and Bacterial Type Strains, Phase II (KMG-II): from individual species to whole genera.</title>
        <authorList>
            <person name="Goeker M."/>
        </authorList>
    </citation>
    <scope>NUCLEOTIDE SEQUENCE [LARGE SCALE GENOMIC DNA]</scope>
    <source>
        <strain evidence="2 4">DSM 22686</strain>
    </source>
</reference>
<organism evidence="2 4">
    <name type="scientific">Algoriphagus ratkowskyi</name>
    <dbReference type="NCBI Taxonomy" id="57028"/>
    <lineage>
        <taxon>Bacteria</taxon>
        <taxon>Pseudomonadati</taxon>
        <taxon>Bacteroidota</taxon>
        <taxon>Cytophagia</taxon>
        <taxon>Cytophagales</taxon>
        <taxon>Cyclobacteriaceae</taxon>
        <taxon>Algoriphagus</taxon>
    </lineage>
</organism>
<gene>
    <name evidence="3" type="ORF">ESW18_17075</name>
    <name evidence="2" type="ORF">LV84_03372</name>
</gene>
<accession>A0A2W7SPZ2</accession>